<dbReference type="SFLD" id="SFLDS00019">
    <property type="entry name" value="Glutathione_Transferase_(cytos"/>
    <property type="match status" value="1"/>
</dbReference>
<protein>
    <submittedName>
        <fullName evidence="3">Glutathione S-transferase family protein</fullName>
    </submittedName>
</protein>
<accession>A0A411PGT1</accession>
<evidence type="ECO:0000259" key="2">
    <source>
        <dbReference type="PROSITE" id="PS50405"/>
    </source>
</evidence>
<keyword evidence="4" id="KW-1185">Reference proteome</keyword>
<dbReference type="Gene3D" id="1.20.1050.10">
    <property type="match status" value="1"/>
</dbReference>
<evidence type="ECO:0000259" key="1">
    <source>
        <dbReference type="PROSITE" id="PS50404"/>
    </source>
</evidence>
<dbReference type="EMBL" id="CP036200">
    <property type="protein sequence ID" value="QBF82806.1"/>
    <property type="molecule type" value="Genomic_DNA"/>
</dbReference>
<dbReference type="InterPro" id="IPR004045">
    <property type="entry name" value="Glutathione_S-Trfase_N"/>
</dbReference>
<gene>
    <name evidence="3" type="ORF">EXU30_08955</name>
</gene>
<feature type="domain" description="GST N-terminal" evidence="1">
    <location>
        <begin position="1"/>
        <end position="79"/>
    </location>
</feature>
<dbReference type="PROSITE" id="PS50404">
    <property type="entry name" value="GST_NTER"/>
    <property type="match status" value="1"/>
</dbReference>
<dbReference type="PROSITE" id="PS50405">
    <property type="entry name" value="GST_CTER"/>
    <property type="match status" value="1"/>
</dbReference>
<name>A0A411PGT1_9GAMM</name>
<dbReference type="KEGG" id="smai:EXU30_08955"/>
<feature type="domain" description="GST C-terminal" evidence="2">
    <location>
        <begin position="83"/>
        <end position="212"/>
    </location>
</feature>
<dbReference type="Gene3D" id="3.40.30.10">
    <property type="entry name" value="Glutaredoxin"/>
    <property type="match status" value="1"/>
</dbReference>
<sequence length="314" mass="35186">MIKVVSFKICPFVQRVTAALAAKNIAFEVEYISLKDKPQWFLDISPNGQVPVLITEADTALFESDAIIEYIEDEYGSLELDVTNEQRALDRAWSYLGTKHYLAQCSTMRSQDEQTFVERCGKLHKAFAKVEKQLSAQAKASKGNKFFKSDSISNVDIAWLPLLHRAHIVKQATGHDLLCCLPKVQQWQQNLLESGLIEQTVADDFVEKFSDFYLSNTYIAENAPSCSDSCYEMCGEMCSEECCSDDCCKDDCCKDDCCKDDCCKDDCCKDDCCKDDCCKDDCCKDDCCKDDCCSEQVKADCCPTTPTSTKGSCC</sequence>
<dbReference type="InterPro" id="IPR050983">
    <property type="entry name" value="GST_Omega/HSP26"/>
</dbReference>
<dbReference type="InterPro" id="IPR036249">
    <property type="entry name" value="Thioredoxin-like_sf"/>
</dbReference>
<dbReference type="SUPFAM" id="SSF47616">
    <property type="entry name" value="GST C-terminal domain-like"/>
    <property type="match status" value="1"/>
</dbReference>
<dbReference type="InterPro" id="IPR004046">
    <property type="entry name" value="GST_C"/>
</dbReference>
<keyword evidence="3" id="KW-0808">Transferase</keyword>
<dbReference type="SUPFAM" id="SSF52833">
    <property type="entry name" value="Thioredoxin-like"/>
    <property type="match status" value="1"/>
</dbReference>
<dbReference type="RefSeq" id="WP_130599301.1">
    <property type="nucleotide sequence ID" value="NZ_CP036200.1"/>
</dbReference>
<evidence type="ECO:0000313" key="3">
    <source>
        <dbReference type="EMBL" id="QBF82806.1"/>
    </source>
</evidence>
<evidence type="ECO:0000313" key="4">
    <source>
        <dbReference type="Proteomes" id="UP000291106"/>
    </source>
</evidence>
<dbReference type="AlphaFoldDB" id="A0A411PGT1"/>
<dbReference type="SFLD" id="SFLDG00358">
    <property type="entry name" value="Main_(cytGST)"/>
    <property type="match status" value="1"/>
</dbReference>
<dbReference type="PANTHER" id="PTHR43968:SF6">
    <property type="entry name" value="GLUTATHIONE S-TRANSFERASE OMEGA"/>
    <property type="match status" value="1"/>
</dbReference>
<organism evidence="3 4">
    <name type="scientific">Shewanella maritima</name>
    <dbReference type="NCBI Taxonomy" id="2520507"/>
    <lineage>
        <taxon>Bacteria</taxon>
        <taxon>Pseudomonadati</taxon>
        <taxon>Pseudomonadota</taxon>
        <taxon>Gammaproteobacteria</taxon>
        <taxon>Alteromonadales</taxon>
        <taxon>Shewanellaceae</taxon>
        <taxon>Shewanella</taxon>
    </lineage>
</organism>
<dbReference type="PANTHER" id="PTHR43968">
    <property type="match status" value="1"/>
</dbReference>
<dbReference type="InterPro" id="IPR040079">
    <property type="entry name" value="Glutathione_S-Trfase"/>
</dbReference>
<dbReference type="GO" id="GO:0005737">
    <property type="term" value="C:cytoplasm"/>
    <property type="evidence" value="ECO:0007669"/>
    <property type="project" value="TreeGrafter"/>
</dbReference>
<proteinExistence type="predicted"/>
<dbReference type="GO" id="GO:0016740">
    <property type="term" value="F:transferase activity"/>
    <property type="evidence" value="ECO:0007669"/>
    <property type="project" value="UniProtKB-KW"/>
</dbReference>
<dbReference type="Pfam" id="PF00043">
    <property type="entry name" value="GST_C"/>
    <property type="match status" value="1"/>
</dbReference>
<dbReference type="Proteomes" id="UP000291106">
    <property type="component" value="Chromosome"/>
</dbReference>
<dbReference type="OrthoDB" id="9782992at2"/>
<dbReference type="Pfam" id="PF13417">
    <property type="entry name" value="GST_N_3"/>
    <property type="match status" value="1"/>
</dbReference>
<dbReference type="InterPro" id="IPR010987">
    <property type="entry name" value="Glutathione-S-Trfase_C-like"/>
</dbReference>
<reference evidence="3 4" key="1">
    <citation type="submission" date="2019-02" db="EMBL/GenBank/DDBJ databases">
        <title>Shewanella sp. D4-2 isolated from Dokdo Island.</title>
        <authorList>
            <person name="Baek K."/>
        </authorList>
    </citation>
    <scope>NUCLEOTIDE SEQUENCE [LARGE SCALE GENOMIC DNA]</scope>
    <source>
        <strain evidence="3 4">D4-2</strain>
    </source>
</reference>
<dbReference type="CDD" id="cd00570">
    <property type="entry name" value="GST_N_family"/>
    <property type="match status" value="1"/>
</dbReference>
<dbReference type="InterPro" id="IPR036282">
    <property type="entry name" value="Glutathione-S-Trfase_C_sf"/>
</dbReference>